<comment type="caution">
    <text evidence="1">The sequence shown here is derived from an EMBL/GenBank/DDBJ whole genome shotgun (WGS) entry which is preliminary data.</text>
</comment>
<evidence type="ECO:0000313" key="1">
    <source>
        <dbReference type="EMBL" id="CAG8699821.1"/>
    </source>
</evidence>
<dbReference type="SUPFAM" id="SSF49899">
    <property type="entry name" value="Concanavalin A-like lectins/glucanases"/>
    <property type="match status" value="1"/>
</dbReference>
<dbReference type="Gene3D" id="2.60.120.200">
    <property type="match status" value="1"/>
</dbReference>
<sequence length="161" mass="18584">MKKEWAEIISNPIFFNEDSQRVFEHDNLPVVKDELSVTLRLKLQSHTSHWAVIFHKGTEGMIRTPRLELIPNKSSLHARFTGKLDNNLGINELGDGLLLGKWYHVTYTLSDSEKRLDIYIDGEWFGFYGIQNVQTEKVVFNDGPLYIGRPFSSHYGFIGEI</sequence>
<feature type="non-terminal residue" evidence="1">
    <location>
        <position position="161"/>
    </location>
</feature>
<reference evidence="1" key="1">
    <citation type="submission" date="2021-06" db="EMBL/GenBank/DDBJ databases">
        <authorList>
            <person name="Kallberg Y."/>
            <person name="Tangrot J."/>
            <person name="Rosling A."/>
        </authorList>
    </citation>
    <scope>NUCLEOTIDE SEQUENCE</scope>
    <source>
        <strain evidence="1">UK204</strain>
    </source>
</reference>
<evidence type="ECO:0000313" key="2">
    <source>
        <dbReference type="Proteomes" id="UP000789570"/>
    </source>
</evidence>
<dbReference type="AlphaFoldDB" id="A0A9N9HPY3"/>
<dbReference type="InterPro" id="IPR013320">
    <property type="entry name" value="ConA-like_dom_sf"/>
</dbReference>
<name>A0A9N9HPY3_9GLOM</name>
<dbReference type="Proteomes" id="UP000789570">
    <property type="component" value="Unassembled WGS sequence"/>
</dbReference>
<protein>
    <submittedName>
        <fullName evidence="1">4960_t:CDS:1</fullName>
    </submittedName>
</protein>
<feature type="non-terminal residue" evidence="1">
    <location>
        <position position="1"/>
    </location>
</feature>
<gene>
    <name evidence="1" type="ORF">FCALED_LOCUS13420</name>
</gene>
<dbReference type="EMBL" id="CAJVPQ010007726">
    <property type="protein sequence ID" value="CAG8699821.1"/>
    <property type="molecule type" value="Genomic_DNA"/>
</dbReference>
<accession>A0A9N9HPY3</accession>
<proteinExistence type="predicted"/>
<keyword evidence="2" id="KW-1185">Reference proteome</keyword>
<dbReference type="Pfam" id="PF13385">
    <property type="entry name" value="Laminin_G_3"/>
    <property type="match status" value="1"/>
</dbReference>
<dbReference type="OrthoDB" id="2324354at2759"/>
<organism evidence="1 2">
    <name type="scientific">Funneliformis caledonium</name>
    <dbReference type="NCBI Taxonomy" id="1117310"/>
    <lineage>
        <taxon>Eukaryota</taxon>
        <taxon>Fungi</taxon>
        <taxon>Fungi incertae sedis</taxon>
        <taxon>Mucoromycota</taxon>
        <taxon>Glomeromycotina</taxon>
        <taxon>Glomeromycetes</taxon>
        <taxon>Glomerales</taxon>
        <taxon>Glomeraceae</taxon>
        <taxon>Funneliformis</taxon>
    </lineage>
</organism>